<name>A0A8T0WCQ4_PANVG</name>
<reference evidence="1" key="1">
    <citation type="submission" date="2020-05" db="EMBL/GenBank/DDBJ databases">
        <title>WGS assembly of Panicum virgatum.</title>
        <authorList>
            <person name="Lovell J.T."/>
            <person name="Jenkins J."/>
            <person name="Shu S."/>
            <person name="Juenger T.E."/>
            <person name="Schmutz J."/>
        </authorList>
    </citation>
    <scope>NUCLEOTIDE SEQUENCE</scope>
    <source>
        <strain evidence="1">AP13</strain>
    </source>
</reference>
<evidence type="ECO:0000313" key="1">
    <source>
        <dbReference type="EMBL" id="KAG2644978.1"/>
    </source>
</evidence>
<dbReference type="Proteomes" id="UP000823388">
    <property type="component" value="Chromosome 2K"/>
</dbReference>
<gene>
    <name evidence="1" type="ORF">PVAP13_2KG391000</name>
</gene>
<protein>
    <submittedName>
        <fullName evidence="1">Uncharacterized protein</fullName>
    </submittedName>
</protein>
<sequence length="117" mass="13140">MRKRILEGGATKMVQIAQFNQLDGSEVLRMIRISSLVSQAVAPLNYDSDLLQLTKVAIYKLPSVSISYCHNYPFATKGGCHGASTWSKKGQRCRVERRANSQWENQEKATIQMPPVI</sequence>
<proteinExistence type="predicted"/>
<accession>A0A8T0WCQ4</accession>
<keyword evidence="2" id="KW-1185">Reference proteome</keyword>
<dbReference type="EMBL" id="CM029039">
    <property type="protein sequence ID" value="KAG2644978.1"/>
    <property type="molecule type" value="Genomic_DNA"/>
</dbReference>
<organism evidence="1 2">
    <name type="scientific">Panicum virgatum</name>
    <name type="common">Blackwell switchgrass</name>
    <dbReference type="NCBI Taxonomy" id="38727"/>
    <lineage>
        <taxon>Eukaryota</taxon>
        <taxon>Viridiplantae</taxon>
        <taxon>Streptophyta</taxon>
        <taxon>Embryophyta</taxon>
        <taxon>Tracheophyta</taxon>
        <taxon>Spermatophyta</taxon>
        <taxon>Magnoliopsida</taxon>
        <taxon>Liliopsida</taxon>
        <taxon>Poales</taxon>
        <taxon>Poaceae</taxon>
        <taxon>PACMAD clade</taxon>
        <taxon>Panicoideae</taxon>
        <taxon>Panicodae</taxon>
        <taxon>Paniceae</taxon>
        <taxon>Panicinae</taxon>
        <taxon>Panicum</taxon>
        <taxon>Panicum sect. Hiantes</taxon>
    </lineage>
</organism>
<dbReference type="AlphaFoldDB" id="A0A8T0WCQ4"/>
<comment type="caution">
    <text evidence="1">The sequence shown here is derived from an EMBL/GenBank/DDBJ whole genome shotgun (WGS) entry which is preliminary data.</text>
</comment>
<evidence type="ECO:0000313" key="2">
    <source>
        <dbReference type="Proteomes" id="UP000823388"/>
    </source>
</evidence>